<sequence>MRGVVVILLMMVAPVFVKAQTKGLVYYVDSVKADLAAVEAIPAGQVEETINLGYPNTKSFAVGDSDVMLVFTHKFAVTTYKKRIGAFSPDYVNYLSANKNSDKQISYSIDGKPVAKDRGEALTLFHIKSENIRSVMFEMGDGKKASVNIITKK</sequence>
<dbReference type="EMBL" id="JADFFL010000010">
    <property type="protein sequence ID" value="MBE9664230.1"/>
    <property type="molecule type" value="Genomic_DNA"/>
</dbReference>
<comment type="caution">
    <text evidence="1">The sequence shown here is derived from an EMBL/GenBank/DDBJ whole genome shotgun (WGS) entry which is preliminary data.</text>
</comment>
<evidence type="ECO:0000313" key="2">
    <source>
        <dbReference type="Proteomes" id="UP000622475"/>
    </source>
</evidence>
<keyword evidence="2" id="KW-1185">Reference proteome</keyword>
<gene>
    <name evidence="1" type="ORF">IRJ16_20285</name>
</gene>
<proteinExistence type="predicted"/>
<name>A0A929L582_9SPHI</name>
<dbReference type="RefSeq" id="WP_194113475.1">
    <property type="nucleotide sequence ID" value="NZ_JADFFL010000010.1"/>
</dbReference>
<accession>A0A929L582</accession>
<reference evidence="1" key="1">
    <citation type="submission" date="2020-10" db="EMBL/GenBank/DDBJ databases">
        <title>Mucilaginibacter mali sp. nov., isolated from rhizosphere soil of apple orchard.</title>
        <authorList>
            <person name="Lee J.-S."/>
            <person name="Kim H.S."/>
            <person name="Kim J.-S."/>
        </authorList>
    </citation>
    <scope>NUCLEOTIDE SEQUENCE</scope>
    <source>
        <strain evidence="1">KCTC 22746</strain>
    </source>
</reference>
<dbReference type="AlphaFoldDB" id="A0A929L582"/>
<protein>
    <submittedName>
        <fullName evidence="1">Uncharacterized protein</fullName>
    </submittedName>
</protein>
<evidence type="ECO:0000313" key="1">
    <source>
        <dbReference type="EMBL" id="MBE9664230.1"/>
    </source>
</evidence>
<dbReference type="Proteomes" id="UP000622475">
    <property type="component" value="Unassembled WGS sequence"/>
</dbReference>
<organism evidence="1 2">
    <name type="scientific">Mucilaginibacter myungsuensis</name>
    <dbReference type="NCBI Taxonomy" id="649104"/>
    <lineage>
        <taxon>Bacteria</taxon>
        <taxon>Pseudomonadati</taxon>
        <taxon>Bacteroidota</taxon>
        <taxon>Sphingobacteriia</taxon>
        <taxon>Sphingobacteriales</taxon>
        <taxon>Sphingobacteriaceae</taxon>
        <taxon>Mucilaginibacter</taxon>
    </lineage>
</organism>